<dbReference type="AlphaFoldDB" id="A0A0F9F6R0"/>
<gene>
    <name evidence="1" type="ORF">LCGC14_1989430</name>
</gene>
<proteinExistence type="predicted"/>
<accession>A0A0F9F6R0</accession>
<name>A0A0F9F6R0_9ZZZZ</name>
<evidence type="ECO:0000313" key="1">
    <source>
        <dbReference type="EMBL" id="KKL81973.1"/>
    </source>
</evidence>
<comment type="caution">
    <text evidence="1">The sequence shown here is derived from an EMBL/GenBank/DDBJ whole genome shotgun (WGS) entry which is preliminary data.</text>
</comment>
<dbReference type="EMBL" id="LAZR01022408">
    <property type="protein sequence ID" value="KKL81973.1"/>
    <property type="molecule type" value="Genomic_DNA"/>
</dbReference>
<protein>
    <submittedName>
        <fullName evidence="1">Uncharacterized protein</fullName>
    </submittedName>
</protein>
<reference evidence="1" key="1">
    <citation type="journal article" date="2015" name="Nature">
        <title>Complex archaea that bridge the gap between prokaryotes and eukaryotes.</title>
        <authorList>
            <person name="Spang A."/>
            <person name="Saw J.H."/>
            <person name="Jorgensen S.L."/>
            <person name="Zaremba-Niedzwiedzka K."/>
            <person name="Martijn J."/>
            <person name="Lind A.E."/>
            <person name="van Eijk R."/>
            <person name="Schleper C."/>
            <person name="Guy L."/>
            <person name="Ettema T.J."/>
        </authorList>
    </citation>
    <scope>NUCLEOTIDE SEQUENCE</scope>
</reference>
<feature type="non-terminal residue" evidence="1">
    <location>
        <position position="154"/>
    </location>
</feature>
<organism evidence="1">
    <name type="scientific">marine sediment metagenome</name>
    <dbReference type="NCBI Taxonomy" id="412755"/>
    <lineage>
        <taxon>unclassified sequences</taxon>
        <taxon>metagenomes</taxon>
        <taxon>ecological metagenomes</taxon>
    </lineage>
</organism>
<sequence length="154" mass="17769">MDNETKEAKAEIVVQEGQLTKLASASHQYSILENYNRKGSMPWAAQDIDKFDFSAKEWKQVVASCRYFYKRDPFVSTVINKIIDLSINDIIVRKGEARKAIKDIVDAIQIDLMLYLRNVALEYLLSGLVVPEITFEELNKTQLHELGIKRFEKL</sequence>